<dbReference type="AlphaFoldDB" id="A0A101TNU7"/>
<proteinExistence type="predicted"/>
<dbReference type="GO" id="GO:0005829">
    <property type="term" value="C:cytosol"/>
    <property type="evidence" value="ECO:0007669"/>
    <property type="project" value="TreeGrafter"/>
</dbReference>
<dbReference type="InterPro" id="IPR001242">
    <property type="entry name" value="Condensation_dom"/>
</dbReference>
<evidence type="ECO:0000313" key="3">
    <source>
        <dbReference type="Proteomes" id="UP000053429"/>
    </source>
</evidence>
<dbReference type="STRING" id="661399.AQJ67_34585"/>
<dbReference type="GO" id="GO:0043041">
    <property type="term" value="P:amino acid activation for nonribosomal peptide biosynthetic process"/>
    <property type="evidence" value="ECO:0007669"/>
    <property type="project" value="TreeGrafter"/>
</dbReference>
<keyword evidence="3" id="KW-1185">Reference proteome</keyword>
<feature type="domain" description="Condensation" evidence="1">
    <location>
        <begin position="3"/>
        <end position="402"/>
    </location>
</feature>
<dbReference type="Pfam" id="PF00668">
    <property type="entry name" value="Condensation"/>
    <property type="match status" value="1"/>
</dbReference>
<dbReference type="PANTHER" id="PTHR45527:SF1">
    <property type="entry name" value="FATTY ACID SYNTHASE"/>
    <property type="match status" value="1"/>
</dbReference>
<evidence type="ECO:0000313" key="2">
    <source>
        <dbReference type="EMBL" id="KUN95687.1"/>
    </source>
</evidence>
<dbReference type="EMBL" id="LMWY01000046">
    <property type="protein sequence ID" value="KUN95687.1"/>
    <property type="molecule type" value="Genomic_DNA"/>
</dbReference>
<gene>
    <name evidence="2" type="ORF">AQJ67_34585</name>
</gene>
<dbReference type="InterPro" id="IPR045851">
    <property type="entry name" value="AMP-bd_C_sf"/>
</dbReference>
<name>A0A101TNU7_9ACTN</name>
<accession>A0A101TNU7</accession>
<reference evidence="2 3" key="1">
    <citation type="submission" date="2015-10" db="EMBL/GenBank/DDBJ databases">
        <title>Draft genome sequence of Streptomyces caeruleatus NRRL B-24802, type strain for the species Streptomyces caeruleatus.</title>
        <authorList>
            <person name="Ruckert C."/>
            <person name="Winkler A."/>
            <person name="Kalinowski J."/>
            <person name="Kampfer P."/>
            <person name="Glaeser S."/>
        </authorList>
    </citation>
    <scope>NUCLEOTIDE SEQUENCE [LARGE SCALE GENOMIC DNA]</scope>
    <source>
        <strain evidence="2 3">NRRL B-24802</strain>
    </source>
</reference>
<dbReference type="Proteomes" id="UP000053429">
    <property type="component" value="Unassembled WGS sequence"/>
</dbReference>
<dbReference type="GO" id="GO:0044550">
    <property type="term" value="P:secondary metabolite biosynthetic process"/>
    <property type="evidence" value="ECO:0007669"/>
    <property type="project" value="TreeGrafter"/>
</dbReference>
<dbReference type="GO" id="GO:0008610">
    <property type="term" value="P:lipid biosynthetic process"/>
    <property type="evidence" value="ECO:0007669"/>
    <property type="project" value="UniProtKB-ARBA"/>
</dbReference>
<protein>
    <recommendedName>
        <fullName evidence="1">Condensation domain-containing protein</fullName>
    </recommendedName>
</protein>
<evidence type="ECO:0000259" key="1">
    <source>
        <dbReference type="Pfam" id="PF00668"/>
    </source>
</evidence>
<dbReference type="Gene3D" id="3.30.300.30">
    <property type="match status" value="1"/>
</dbReference>
<dbReference type="GO" id="GO:0031177">
    <property type="term" value="F:phosphopantetheine binding"/>
    <property type="evidence" value="ECO:0007669"/>
    <property type="project" value="TreeGrafter"/>
</dbReference>
<dbReference type="Gene3D" id="3.30.559.30">
    <property type="entry name" value="Nonribosomal peptide synthetase, condensation domain"/>
    <property type="match status" value="1"/>
</dbReference>
<dbReference type="SUPFAM" id="SSF52777">
    <property type="entry name" value="CoA-dependent acyltransferases"/>
    <property type="match status" value="2"/>
</dbReference>
<comment type="caution">
    <text evidence="2">The sequence shown here is derived from an EMBL/GenBank/DDBJ whole genome shotgun (WGS) entry which is preliminary data.</text>
</comment>
<sequence length="604" mass="65554">MNPVSAQVPEGVTLDDLSRVIAELSARHDGLRMTFHIGPDGDPVQQEHPDARPTVAPFEAGADTRTAIEAAEERLLGWLTAPFDLGTQLPVRAAALTVLGQPRQLWLALHHIIGDIVALRVVRREVQHCLDRLADGLPPALPPVRWSVRDQVAHETSPEGSAAAHAALAHWHDVFRRQPYDLPPRRFGDCPADGFSMTLRSRPLARLVQDIATSEGSTRAAVVTTALALCLANVKGRDTTLLRPNLANRSHPRLNDLVCTTITQGWLLVDLQGDPEFRDVLRETTRALFVCMKHGRCDNGALFMHKIARGADRAMDGAPQINHTVGAPEEDDLPSGEQERLEHHAYDTLGGFKFAVEDHGRSLHLNVQANRGLLDLDEAESIVRGLTPLLEQVAADPRVRRTRLRGVPARWVPPNEHWVDHRGSWIHLPDLVRTLESCPGVRLAAVFRGDERGAGEELLAGVVAGPGVSPEALRLALLDARPLLGIPVVPDWFVIRDAAPDVPDSPAAWLAPGPGLTAQGTGTALPQRSPTTTAEASLLSRFAELHPDSPPVLERSYAELGGAFARIPAMLRGLRKDGVEGLTIADLMSTLPLSRLAERVTGSC</sequence>
<dbReference type="GO" id="GO:0003824">
    <property type="term" value="F:catalytic activity"/>
    <property type="evidence" value="ECO:0007669"/>
    <property type="project" value="InterPro"/>
</dbReference>
<dbReference type="PANTHER" id="PTHR45527">
    <property type="entry name" value="NONRIBOSOMAL PEPTIDE SYNTHETASE"/>
    <property type="match status" value="1"/>
</dbReference>
<dbReference type="Gene3D" id="3.30.559.10">
    <property type="entry name" value="Chloramphenicol acetyltransferase-like domain"/>
    <property type="match status" value="1"/>
</dbReference>
<organism evidence="2 3">
    <name type="scientific">Streptomyces caeruleatus</name>
    <dbReference type="NCBI Taxonomy" id="661399"/>
    <lineage>
        <taxon>Bacteria</taxon>
        <taxon>Bacillati</taxon>
        <taxon>Actinomycetota</taxon>
        <taxon>Actinomycetes</taxon>
        <taxon>Kitasatosporales</taxon>
        <taxon>Streptomycetaceae</taxon>
        <taxon>Streptomyces</taxon>
    </lineage>
</organism>
<dbReference type="InterPro" id="IPR023213">
    <property type="entry name" value="CAT-like_dom_sf"/>
</dbReference>